<keyword evidence="2" id="KW-1185">Reference proteome</keyword>
<dbReference type="RefSeq" id="WP_231248468.1">
    <property type="nucleotide sequence ID" value="NZ_BAAAMQ010000010.1"/>
</dbReference>
<dbReference type="InterPro" id="IPR052517">
    <property type="entry name" value="GlcG_carb_metab_protein"/>
</dbReference>
<proteinExistence type="predicted"/>
<dbReference type="PANTHER" id="PTHR34309:SF10">
    <property type="entry name" value="SLR1406 PROTEIN"/>
    <property type="match status" value="1"/>
</dbReference>
<dbReference type="EMBL" id="BAAAMQ010000010">
    <property type="protein sequence ID" value="GAA2107907.1"/>
    <property type="molecule type" value="Genomic_DNA"/>
</dbReference>
<dbReference type="Pfam" id="PF03928">
    <property type="entry name" value="HbpS-like"/>
    <property type="match status" value="1"/>
</dbReference>
<dbReference type="Proteomes" id="UP001501161">
    <property type="component" value="Unassembled WGS sequence"/>
</dbReference>
<comment type="caution">
    <text evidence="1">The sequence shown here is derived from an EMBL/GenBank/DDBJ whole genome shotgun (WGS) entry which is preliminary data.</text>
</comment>
<dbReference type="Gene3D" id="3.30.450.150">
    <property type="entry name" value="Haem-degrading domain"/>
    <property type="match status" value="1"/>
</dbReference>
<dbReference type="SUPFAM" id="SSF143744">
    <property type="entry name" value="GlcG-like"/>
    <property type="match status" value="1"/>
</dbReference>
<dbReference type="InterPro" id="IPR038084">
    <property type="entry name" value="PduO/GlcC-like_sf"/>
</dbReference>
<accession>A0ABN2XAL2</accession>
<name>A0ABN2XAL2_9ACTN</name>
<protein>
    <submittedName>
        <fullName evidence="1">Heme-binding protein</fullName>
    </submittedName>
</protein>
<dbReference type="InterPro" id="IPR005624">
    <property type="entry name" value="PduO/GlcC-like"/>
</dbReference>
<evidence type="ECO:0000313" key="1">
    <source>
        <dbReference type="EMBL" id="GAA2107907.1"/>
    </source>
</evidence>
<evidence type="ECO:0000313" key="2">
    <source>
        <dbReference type="Proteomes" id="UP001501161"/>
    </source>
</evidence>
<gene>
    <name evidence="1" type="ORF">GCM10009726_21850</name>
</gene>
<sequence>MTLSLDTGRRIARSVHAAAHRLQLRPLTIVVLDSGGHVVVAERSDASPIGRFEIARGKAYGALALGMNSRAIMERGERQPQFVASATAALDGRVIPVPGGVLVDDASGRLVGAVGVSGDTSDNDELVAMEAITAAGLAPRGAWA</sequence>
<reference evidence="1 2" key="1">
    <citation type="journal article" date="2019" name="Int. J. Syst. Evol. Microbiol.">
        <title>The Global Catalogue of Microorganisms (GCM) 10K type strain sequencing project: providing services to taxonomists for standard genome sequencing and annotation.</title>
        <authorList>
            <consortium name="The Broad Institute Genomics Platform"/>
            <consortium name="The Broad Institute Genome Sequencing Center for Infectious Disease"/>
            <person name="Wu L."/>
            <person name="Ma J."/>
        </authorList>
    </citation>
    <scope>NUCLEOTIDE SEQUENCE [LARGE SCALE GENOMIC DNA]</scope>
    <source>
        <strain evidence="1 2">JCM 13813</strain>
    </source>
</reference>
<organism evidence="1 2">
    <name type="scientific">Nocardioides furvisabuli</name>
    <dbReference type="NCBI Taxonomy" id="375542"/>
    <lineage>
        <taxon>Bacteria</taxon>
        <taxon>Bacillati</taxon>
        <taxon>Actinomycetota</taxon>
        <taxon>Actinomycetes</taxon>
        <taxon>Propionibacteriales</taxon>
        <taxon>Nocardioidaceae</taxon>
        <taxon>Nocardioides</taxon>
    </lineage>
</organism>
<dbReference type="PANTHER" id="PTHR34309">
    <property type="entry name" value="SLR1406 PROTEIN"/>
    <property type="match status" value="1"/>
</dbReference>